<proteinExistence type="predicted"/>
<dbReference type="Proteomes" id="UP000777438">
    <property type="component" value="Unassembled WGS sequence"/>
</dbReference>
<comment type="caution">
    <text evidence="2">The sequence shown here is derived from an EMBL/GenBank/DDBJ whole genome shotgun (WGS) entry which is preliminary data.</text>
</comment>
<accession>A0A9P8VY64</accession>
<gene>
    <name evidence="2" type="ORF">B0T10DRAFT_463505</name>
</gene>
<dbReference type="AlphaFoldDB" id="A0A9P8VY64"/>
<organism evidence="2 3">
    <name type="scientific">Thelonectria olida</name>
    <dbReference type="NCBI Taxonomy" id="1576542"/>
    <lineage>
        <taxon>Eukaryota</taxon>
        <taxon>Fungi</taxon>
        <taxon>Dikarya</taxon>
        <taxon>Ascomycota</taxon>
        <taxon>Pezizomycotina</taxon>
        <taxon>Sordariomycetes</taxon>
        <taxon>Hypocreomycetidae</taxon>
        <taxon>Hypocreales</taxon>
        <taxon>Nectriaceae</taxon>
        <taxon>Thelonectria</taxon>
    </lineage>
</organism>
<evidence type="ECO:0000313" key="2">
    <source>
        <dbReference type="EMBL" id="KAH6883587.1"/>
    </source>
</evidence>
<dbReference type="EMBL" id="JAGPYM010000023">
    <property type="protein sequence ID" value="KAH6883587.1"/>
    <property type="molecule type" value="Genomic_DNA"/>
</dbReference>
<feature type="region of interest" description="Disordered" evidence="1">
    <location>
        <begin position="1"/>
        <end position="178"/>
    </location>
</feature>
<keyword evidence="3" id="KW-1185">Reference proteome</keyword>
<feature type="compositionally biased region" description="Polar residues" evidence="1">
    <location>
        <begin position="30"/>
        <end position="40"/>
    </location>
</feature>
<protein>
    <submittedName>
        <fullName evidence="2">Uncharacterized protein</fullName>
    </submittedName>
</protein>
<dbReference type="OrthoDB" id="5069028at2759"/>
<name>A0A9P8VY64_9HYPO</name>
<evidence type="ECO:0000313" key="3">
    <source>
        <dbReference type="Proteomes" id="UP000777438"/>
    </source>
</evidence>
<evidence type="ECO:0000256" key="1">
    <source>
        <dbReference type="SAM" id="MobiDB-lite"/>
    </source>
</evidence>
<sequence length="178" mass="19990">MTSPIFGDNLSHPENEQMNSKHMPLEKHNTSPPVDTSEPNPTDDRDSTGHIVRAKVSVYHQKSPRVKSQDSTGWGPEFFPKCKEPGSPTEMNSPTRYEEFALGPQMKALRIPSRSTGPTQKSRGRRKPTQLTVEPRRSERISVKLSENSKGMAAPQKLRRDRKSGQGQRGGFRIIKSN</sequence>
<reference evidence="2 3" key="1">
    <citation type="journal article" date="2021" name="Nat. Commun.">
        <title>Genetic determinants of endophytism in the Arabidopsis root mycobiome.</title>
        <authorList>
            <person name="Mesny F."/>
            <person name="Miyauchi S."/>
            <person name="Thiergart T."/>
            <person name="Pickel B."/>
            <person name="Atanasova L."/>
            <person name="Karlsson M."/>
            <person name="Huettel B."/>
            <person name="Barry K.W."/>
            <person name="Haridas S."/>
            <person name="Chen C."/>
            <person name="Bauer D."/>
            <person name="Andreopoulos W."/>
            <person name="Pangilinan J."/>
            <person name="LaButti K."/>
            <person name="Riley R."/>
            <person name="Lipzen A."/>
            <person name="Clum A."/>
            <person name="Drula E."/>
            <person name="Henrissat B."/>
            <person name="Kohler A."/>
            <person name="Grigoriev I.V."/>
            <person name="Martin F.M."/>
            <person name="Hacquard S."/>
        </authorList>
    </citation>
    <scope>NUCLEOTIDE SEQUENCE [LARGE SCALE GENOMIC DNA]</scope>
    <source>
        <strain evidence="2 3">MPI-CAGE-CH-0241</strain>
    </source>
</reference>